<dbReference type="AlphaFoldDB" id="A0A1Z3U879"/>
<dbReference type="Proteomes" id="UP000197050">
    <property type="component" value="Chromosome"/>
</dbReference>
<gene>
    <name evidence="7" type="ORF">CEP68_08045</name>
    <name evidence="8" type="ORF">NJD11_13710</name>
</gene>
<reference evidence="8" key="3">
    <citation type="submission" date="2022-06" db="EMBL/GenBank/DDBJ databases">
        <authorList>
            <person name="Hesketh-Best P.J."/>
            <person name="Koch M.J."/>
        </authorList>
    </citation>
    <scope>NUCLEOTIDE SEQUENCE</scope>
    <source>
        <strain evidence="8">PC206-O</strain>
    </source>
</reference>
<dbReference type="PRINTS" id="PR00862">
    <property type="entry name" value="PROLIGOPTASE"/>
</dbReference>
<name>A0A1Z3U879_BREVE</name>
<protein>
    <submittedName>
        <fullName evidence="8">Prolyl oligopeptidase family serine peptidase</fullName>
    </submittedName>
    <submittedName>
        <fullName evidence="7">S9 family peptidase</fullName>
    </submittedName>
</protein>
<dbReference type="InterPro" id="IPR051167">
    <property type="entry name" value="Prolyl_oligopep/macrocyclase"/>
</dbReference>
<feature type="chain" id="PRO_5011222463" evidence="4">
    <location>
        <begin position="22"/>
        <end position="739"/>
    </location>
</feature>
<evidence type="ECO:0000256" key="2">
    <source>
        <dbReference type="ARBA" id="ARBA00022801"/>
    </source>
</evidence>
<dbReference type="GeneID" id="34015225"/>
<dbReference type="RefSeq" id="WP_066627355.1">
    <property type="nucleotide sequence ID" value="NZ_CP022048.2"/>
</dbReference>
<evidence type="ECO:0000259" key="5">
    <source>
        <dbReference type="Pfam" id="PF00326"/>
    </source>
</evidence>
<evidence type="ECO:0000313" key="8">
    <source>
        <dbReference type="EMBL" id="MDX2335991.1"/>
    </source>
</evidence>
<dbReference type="Pfam" id="PF00326">
    <property type="entry name" value="Peptidase_S9"/>
    <property type="match status" value="1"/>
</dbReference>
<dbReference type="InterPro" id="IPR001375">
    <property type="entry name" value="Peptidase_S9_cat"/>
</dbReference>
<keyword evidence="1" id="KW-0645">Protease</keyword>
<keyword evidence="4" id="KW-0732">Signal</keyword>
<evidence type="ECO:0000313" key="9">
    <source>
        <dbReference type="Proteomes" id="UP000197050"/>
    </source>
</evidence>
<keyword evidence="10" id="KW-1185">Reference proteome</keyword>
<reference evidence="8 10" key="4">
    <citation type="journal article" date="2023" name="FEMS Microbes">
        <title>Whole genomes of deep-sea sponge-associated bacteria exhibit high novel natural product potential.</title>
        <authorList>
            <person name="Hesketh-Best P.J."/>
            <person name="January G.G."/>
            <person name="Koch M.J."/>
            <person name="Warburton P.J."/>
            <person name="Howell K.L."/>
            <person name="Upton M."/>
        </authorList>
    </citation>
    <scope>NUCLEOTIDE SEQUENCE [LARGE SCALE GENOMIC DNA]</scope>
    <source>
        <strain evidence="8 10">PC206-O</strain>
    </source>
</reference>
<dbReference type="GO" id="GO:0070012">
    <property type="term" value="F:oligopeptidase activity"/>
    <property type="evidence" value="ECO:0007669"/>
    <property type="project" value="TreeGrafter"/>
</dbReference>
<organism evidence="7 9">
    <name type="scientific">Brevundimonas vesicularis</name>
    <name type="common">Pseudomonas vesicularis</name>
    <dbReference type="NCBI Taxonomy" id="41276"/>
    <lineage>
        <taxon>Bacteria</taxon>
        <taxon>Pseudomonadati</taxon>
        <taxon>Pseudomonadota</taxon>
        <taxon>Alphaproteobacteria</taxon>
        <taxon>Caulobacterales</taxon>
        <taxon>Caulobacteraceae</taxon>
        <taxon>Brevundimonas</taxon>
    </lineage>
</organism>
<evidence type="ECO:0000259" key="6">
    <source>
        <dbReference type="Pfam" id="PF02897"/>
    </source>
</evidence>
<dbReference type="InterPro" id="IPR023302">
    <property type="entry name" value="Pept_S9A_N"/>
</dbReference>
<dbReference type="PANTHER" id="PTHR42881">
    <property type="entry name" value="PROLYL ENDOPEPTIDASE"/>
    <property type="match status" value="1"/>
</dbReference>
<dbReference type="Proteomes" id="UP001272940">
    <property type="component" value="Unassembled WGS sequence"/>
</dbReference>
<evidence type="ECO:0000313" key="10">
    <source>
        <dbReference type="Proteomes" id="UP001272940"/>
    </source>
</evidence>
<dbReference type="Gene3D" id="3.40.50.1820">
    <property type="entry name" value="alpha/beta hydrolase"/>
    <property type="match status" value="1"/>
</dbReference>
<evidence type="ECO:0000313" key="7">
    <source>
        <dbReference type="EMBL" id="ASE39461.1"/>
    </source>
</evidence>
<accession>A0A1Z3U879</accession>
<dbReference type="InterPro" id="IPR002470">
    <property type="entry name" value="Peptidase_S9A"/>
</dbReference>
<feature type="signal peptide" evidence="4">
    <location>
        <begin position="1"/>
        <end position="21"/>
    </location>
</feature>
<feature type="domain" description="Peptidase S9 prolyl oligopeptidase catalytic" evidence="5">
    <location>
        <begin position="536"/>
        <end position="737"/>
    </location>
</feature>
<reference evidence="7" key="2">
    <citation type="submission" date="2017-12" db="EMBL/GenBank/DDBJ databases">
        <title>FDA dAtabase for Regulatory Grade micrObial Sequences (FDA-ARGOS): Supporting development and validation of Infectious Disease Dx tests.</title>
        <authorList>
            <person name="Campos J."/>
            <person name="Goldberg B."/>
            <person name="Tallon L."/>
            <person name="Sadzewicz L."/>
            <person name="Sengamalay N."/>
            <person name="Ott S."/>
            <person name="Godinez A."/>
            <person name="Nagaraj S."/>
            <person name="Vavikolanu K."/>
            <person name="Vyas G."/>
            <person name="Nadendla S."/>
            <person name="Aluvathingal J."/>
            <person name="Geyer C."/>
            <person name="Nandy P."/>
            <person name="Hobson J."/>
            <person name="Sichtig H."/>
        </authorList>
    </citation>
    <scope>NUCLEOTIDE SEQUENCE</scope>
    <source>
        <strain evidence="7">FDAARGOS_289</strain>
    </source>
</reference>
<dbReference type="GO" id="GO:0005829">
    <property type="term" value="C:cytosol"/>
    <property type="evidence" value="ECO:0007669"/>
    <property type="project" value="TreeGrafter"/>
</dbReference>
<dbReference type="PROSITE" id="PS51257">
    <property type="entry name" value="PROKAR_LIPOPROTEIN"/>
    <property type="match status" value="1"/>
</dbReference>
<dbReference type="InterPro" id="IPR029058">
    <property type="entry name" value="AB_hydrolase_fold"/>
</dbReference>
<sequence length="739" mass="80646">MRHLILSAAIPALLMAACASAPVATGGHGMVVSTNDSPPPHFPRDLTPAGVAAADDHLALEQVDGPEAMAFVAEENRKSLAALTGDPRYETFRAEAQAILTATDRIPSPSFLGDGIGNFWQDATNPKGVWRRTTLDSYRTATPQWETLLDIDALSKAEGKDWVFKGADCLAPDDTRCLINLSDGGKDAVVVREFDLTTKRFVDGGFSLPEGKHRIEWLDRDTLLVATDFGAGTMTESGYPFIVKTLKRGQTLAQATEVYRGEQGDGGYGVSPAVYRDKDGKVTAVIITRPLDTFRSEAWSLGHDGKATKLALPSRVSVYGMLKGRLVFSIEENWTFHDQAFAAGTLLAYDLVQMMYPEELIVKSHSAGPLVFAPNTRQSVQQVAVLNDRLLVAMTDNVAGRLISFRLIEMRGGAGWARQDVPVPQNVAVGLGDSSKSRGEVFVSTQGFLVPPTLSLADAGAATLTTLKSAPAKFDASRDVTEQYEATSADGTKIPYFVTRPRDMKLDGSNPTVMLGYGGFQVSLNPAYKPEMGKLWLERGAVFVQANIRGGGEFGPDWHQAALDGDRQKAFDDFAAVARDLEQRGITSPRRLGIYGRSNGGVLTSVSITQHPELFNAAVIESPLVDMLRYHELPAGASWIGEYGDPRIPEEAAWIAKYSAYQQLRPGQPYPRVYLTTNTRDDRVHPGHARKFAARLGDMGYDHLYYEDTVGGHSNDADPVANARRWARHYVYLSQQLMD</sequence>
<evidence type="ECO:0000256" key="3">
    <source>
        <dbReference type="ARBA" id="ARBA00022825"/>
    </source>
</evidence>
<keyword evidence="2" id="KW-0378">Hydrolase</keyword>
<dbReference type="Gene3D" id="2.130.10.120">
    <property type="entry name" value="Prolyl oligopeptidase, N-terminal domain"/>
    <property type="match status" value="1"/>
</dbReference>
<dbReference type="GO" id="GO:0004252">
    <property type="term" value="F:serine-type endopeptidase activity"/>
    <property type="evidence" value="ECO:0007669"/>
    <property type="project" value="InterPro"/>
</dbReference>
<evidence type="ECO:0000256" key="1">
    <source>
        <dbReference type="ARBA" id="ARBA00022670"/>
    </source>
</evidence>
<dbReference type="EMBL" id="CP022048">
    <property type="protein sequence ID" value="ASE39461.1"/>
    <property type="molecule type" value="Genomic_DNA"/>
</dbReference>
<keyword evidence="3" id="KW-0720">Serine protease</keyword>
<dbReference type="EMBL" id="JAMYEC010000009">
    <property type="protein sequence ID" value="MDX2335991.1"/>
    <property type="molecule type" value="Genomic_DNA"/>
</dbReference>
<dbReference type="GO" id="GO:0006508">
    <property type="term" value="P:proteolysis"/>
    <property type="evidence" value="ECO:0007669"/>
    <property type="project" value="UniProtKB-KW"/>
</dbReference>
<reference evidence="9" key="1">
    <citation type="submission" date="2017-06" db="EMBL/GenBank/DDBJ databases">
        <title>FDA dAtabase for Regulatory Grade micrObial Sequences (FDA-ARGOS): Supporting development and validation of Infectious Disease Dx tests.</title>
        <authorList>
            <person name="Minogue T."/>
            <person name="Wolcott M."/>
            <person name="Wasieloski L."/>
            <person name="Aguilar W."/>
            <person name="Moore D."/>
            <person name="Tallon L."/>
            <person name="Sadzewicz L."/>
            <person name="Sengamalay N."/>
            <person name="Ott S."/>
            <person name="Godinez A."/>
            <person name="Nagaraj S."/>
            <person name="Nadendla S."/>
            <person name="Geyer C."/>
            <person name="Sichtig H."/>
        </authorList>
    </citation>
    <scope>NUCLEOTIDE SEQUENCE [LARGE SCALE GENOMIC DNA]</scope>
    <source>
        <strain evidence="9">FDAARGOS_289</strain>
    </source>
</reference>
<dbReference type="SUPFAM" id="SSF53474">
    <property type="entry name" value="alpha/beta-Hydrolases"/>
    <property type="match status" value="1"/>
</dbReference>
<evidence type="ECO:0000256" key="4">
    <source>
        <dbReference type="SAM" id="SignalP"/>
    </source>
</evidence>
<feature type="domain" description="Peptidase S9A N-terminal" evidence="6">
    <location>
        <begin position="50"/>
        <end position="465"/>
    </location>
</feature>
<dbReference type="KEGG" id="bvc:CEP68_08045"/>
<proteinExistence type="predicted"/>
<dbReference type="PANTHER" id="PTHR42881:SF13">
    <property type="entry name" value="PROLYL ENDOPEPTIDASE"/>
    <property type="match status" value="1"/>
</dbReference>
<dbReference type="SUPFAM" id="SSF50993">
    <property type="entry name" value="Peptidase/esterase 'gauge' domain"/>
    <property type="match status" value="1"/>
</dbReference>
<dbReference type="Pfam" id="PF02897">
    <property type="entry name" value="Peptidase_S9_N"/>
    <property type="match status" value="1"/>
</dbReference>